<dbReference type="AlphaFoldDB" id="A0ABD4TPH7"/>
<dbReference type="HAMAP" id="MF_00545">
    <property type="entry name" value="Ribosomal_eS24"/>
    <property type="match status" value="1"/>
</dbReference>
<protein>
    <recommendedName>
        <fullName evidence="3">Small ribosomal subunit protein eS24</fullName>
    </recommendedName>
</protein>
<organism evidence="4 5">
    <name type="scientific">Methanocalculus taiwanensis</name>
    <dbReference type="NCBI Taxonomy" id="106207"/>
    <lineage>
        <taxon>Archaea</taxon>
        <taxon>Methanobacteriati</taxon>
        <taxon>Methanobacteriota</taxon>
        <taxon>Stenosarchaea group</taxon>
        <taxon>Methanomicrobia</taxon>
        <taxon>Methanomicrobiales</taxon>
        <taxon>Methanocalculaceae</taxon>
        <taxon>Methanocalculus</taxon>
    </lineage>
</organism>
<dbReference type="GO" id="GO:0005840">
    <property type="term" value="C:ribosome"/>
    <property type="evidence" value="ECO:0007669"/>
    <property type="project" value="UniProtKB-KW"/>
</dbReference>
<keyword evidence="1 3" id="KW-0689">Ribosomal protein</keyword>
<dbReference type="Pfam" id="PF01282">
    <property type="entry name" value="Ribosomal_S24e"/>
    <property type="match status" value="1"/>
</dbReference>
<dbReference type="GO" id="GO:0006412">
    <property type="term" value="P:translation"/>
    <property type="evidence" value="ECO:0007669"/>
    <property type="project" value="UniProtKB-UniRule"/>
</dbReference>
<dbReference type="Proteomes" id="UP001524383">
    <property type="component" value="Unassembled WGS sequence"/>
</dbReference>
<reference evidence="4 5" key="1">
    <citation type="submission" date="2019-08" db="EMBL/GenBank/DDBJ databases">
        <authorList>
            <person name="Chen S.-C."/>
            <person name="Lai M.-C."/>
            <person name="You Y.-T."/>
        </authorList>
    </citation>
    <scope>NUCLEOTIDE SEQUENCE [LARGE SCALE GENOMIC DNA]</scope>
    <source>
        <strain evidence="4 5">P2F9704a</strain>
    </source>
</reference>
<dbReference type="EMBL" id="VOTZ01000021">
    <property type="protein sequence ID" value="MCQ1539180.1"/>
    <property type="molecule type" value="Genomic_DNA"/>
</dbReference>
<comment type="similarity">
    <text evidence="3">Belongs to the eukaryotic ribosomal protein eS24 family.</text>
</comment>
<keyword evidence="2 3" id="KW-0687">Ribonucleoprotein</keyword>
<evidence type="ECO:0000313" key="4">
    <source>
        <dbReference type="EMBL" id="MCQ1539180.1"/>
    </source>
</evidence>
<evidence type="ECO:0000313" key="5">
    <source>
        <dbReference type="Proteomes" id="UP001524383"/>
    </source>
</evidence>
<dbReference type="InterPro" id="IPR001976">
    <property type="entry name" value="Ribosomal_eS24"/>
</dbReference>
<comment type="caution">
    <text evidence="4">The sequence shown here is derived from an EMBL/GenBank/DDBJ whole genome shotgun (WGS) entry which is preliminary data.</text>
</comment>
<accession>A0ABD4TPH7</accession>
<evidence type="ECO:0000256" key="1">
    <source>
        <dbReference type="ARBA" id="ARBA00022980"/>
    </source>
</evidence>
<dbReference type="InterPro" id="IPR012677">
    <property type="entry name" value="Nucleotide-bd_a/b_plait_sf"/>
</dbReference>
<proteinExistence type="inferred from homology"/>
<dbReference type="InterPro" id="IPR012678">
    <property type="entry name" value="Ribosomal_uL23/eL15/eS24_sf"/>
</dbReference>
<dbReference type="GO" id="GO:1990904">
    <property type="term" value="C:ribonucleoprotein complex"/>
    <property type="evidence" value="ECO:0007669"/>
    <property type="project" value="UniProtKB-KW"/>
</dbReference>
<evidence type="ECO:0000256" key="2">
    <source>
        <dbReference type="ARBA" id="ARBA00023274"/>
    </source>
</evidence>
<dbReference type="SUPFAM" id="SSF54189">
    <property type="entry name" value="Ribosomal proteins S24e, L23 and L15e"/>
    <property type="match status" value="1"/>
</dbReference>
<dbReference type="Gene3D" id="3.30.70.330">
    <property type="match status" value="1"/>
</dbReference>
<gene>
    <name evidence="3" type="primary">rps24e</name>
    <name evidence="4" type="ORF">FTO68_09330</name>
</gene>
<sequence>MEIQITANTRNELLLRNEVEFTLTFEGATPSRKEIIGKLGALLNAHEEKMALDSIKTQYGSRIGKGLARIYDTPEARARTEREYIISRGQPKAEAEE</sequence>
<keyword evidence="5" id="KW-1185">Reference proteome</keyword>
<dbReference type="RefSeq" id="WP_255333146.1">
    <property type="nucleotide sequence ID" value="NZ_VOTZ01000021.1"/>
</dbReference>
<evidence type="ECO:0000256" key="3">
    <source>
        <dbReference type="HAMAP-Rule" id="MF_00545"/>
    </source>
</evidence>
<name>A0ABD4TPH7_9EURY</name>